<dbReference type="Pfam" id="PF23566">
    <property type="entry name" value="RTG2_C"/>
    <property type="match status" value="1"/>
</dbReference>
<protein>
    <recommendedName>
        <fullName evidence="6">Ppx/GppA phosphatase domain-containing protein</fullName>
    </recommendedName>
</protein>
<dbReference type="AlphaFoldDB" id="A0AAV9W9X5"/>
<evidence type="ECO:0000313" key="5">
    <source>
        <dbReference type="Proteomes" id="UP001370758"/>
    </source>
</evidence>
<dbReference type="InterPro" id="IPR050273">
    <property type="entry name" value="GppA/Ppx_hydrolase"/>
</dbReference>
<dbReference type="Proteomes" id="UP001370758">
    <property type="component" value="Unassembled WGS sequence"/>
</dbReference>
<gene>
    <name evidence="4" type="ORF">TWF481_006931</name>
</gene>
<evidence type="ECO:0000259" key="2">
    <source>
        <dbReference type="Pfam" id="PF02541"/>
    </source>
</evidence>
<evidence type="ECO:0000313" key="4">
    <source>
        <dbReference type="EMBL" id="KAK6504998.1"/>
    </source>
</evidence>
<name>A0AAV9W9X5_9PEZI</name>
<proteinExistence type="predicted"/>
<dbReference type="Gene3D" id="3.30.420.40">
    <property type="match status" value="1"/>
</dbReference>
<feature type="domain" description="RTG2 C-terminal" evidence="3">
    <location>
        <begin position="361"/>
        <end position="498"/>
    </location>
</feature>
<dbReference type="InterPro" id="IPR043129">
    <property type="entry name" value="ATPase_NBD"/>
</dbReference>
<keyword evidence="5" id="KW-1185">Reference proteome</keyword>
<dbReference type="Gene3D" id="3.30.420.150">
    <property type="entry name" value="Exopolyphosphatase. Domain 2"/>
    <property type="match status" value="1"/>
</dbReference>
<dbReference type="EMBL" id="JAVHJL010000004">
    <property type="protein sequence ID" value="KAK6504998.1"/>
    <property type="molecule type" value="Genomic_DNA"/>
</dbReference>
<dbReference type="InterPro" id="IPR057512">
    <property type="entry name" value="RTG2_C"/>
</dbReference>
<dbReference type="SUPFAM" id="SSF53067">
    <property type="entry name" value="Actin-like ATPase domain"/>
    <property type="match status" value="2"/>
</dbReference>
<accession>A0AAV9W9X5</accession>
<dbReference type="GO" id="GO:0006357">
    <property type="term" value="P:regulation of transcription by RNA polymerase II"/>
    <property type="evidence" value="ECO:0007669"/>
    <property type="project" value="TreeGrafter"/>
</dbReference>
<feature type="domain" description="Ppx/GppA phosphatase N-terminal" evidence="2">
    <location>
        <begin position="71"/>
        <end position="356"/>
    </location>
</feature>
<evidence type="ECO:0000259" key="3">
    <source>
        <dbReference type="Pfam" id="PF23566"/>
    </source>
</evidence>
<comment type="caution">
    <text evidence="4">The sequence shown here is derived from an EMBL/GenBank/DDBJ whole genome shotgun (WGS) entry which is preliminary data.</text>
</comment>
<dbReference type="PANTHER" id="PTHR30005">
    <property type="entry name" value="EXOPOLYPHOSPHATASE"/>
    <property type="match status" value="1"/>
</dbReference>
<dbReference type="Pfam" id="PF02541">
    <property type="entry name" value="Ppx-GppA"/>
    <property type="match status" value="1"/>
</dbReference>
<sequence>MAAPLLSSPSYASECTAPEHLHAIVDIGSNGIRFSITTLHPLTARILPTLYTDRAGISLYDAQHAYFTSANHKSPIPQTTIDAIITTLLRFRSVCQAYKVPEGNIKLIATEATRTAPNSVEFRQAIKDALGWEVELLPKEEEGRVGGLGIASSFASVEGLVMDLGGGSTQLSWMVSKRGELESAKEAVSLPFGAAALTKKLQTAINAAVVDATGLQIREEFEKAVEKLEVHPELAGKAGREGGYELYLSGGGFRGFGYLLLAEHEVQPYPIPIINGFSAKREHFVKLAERIGVELSAEQREELAGKFRISDRRASQVPAVAFLIRNLLQCLPQIKNVVFCQGGVREGYLYSMLPKEIRKVNPLVVSTEVYKSQGAGKLARIINDGLPKSTPDVMWMEIVPALANLLYFHQGVPKEGRAAAGLHFTTTGLLGGVHGLTHKERALLALVLCARWGGEVAEGGFRERLERVVGEEIAWWARYVGAVAQAVGMVFPAGIITSGSDTNNTNPEGIEPLERRDSSGSESGSSGKLRRRAGLIDDKISFFARDTVNKGRTDIVLKVRVIQDDPDTSAMMVRKAIEGIEKVGKKKNCSGFRRKVSVICPWPRKKEEGAAQDD</sequence>
<evidence type="ECO:0008006" key="6">
    <source>
        <dbReference type="Google" id="ProtNLM"/>
    </source>
</evidence>
<reference evidence="4 5" key="1">
    <citation type="submission" date="2023-08" db="EMBL/GenBank/DDBJ databases">
        <authorList>
            <person name="Palmer J.M."/>
        </authorList>
    </citation>
    <scope>NUCLEOTIDE SEQUENCE [LARGE SCALE GENOMIC DNA]</scope>
    <source>
        <strain evidence="4 5">TWF481</strain>
    </source>
</reference>
<evidence type="ECO:0000256" key="1">
    <source>
        <dbReference type="SAM" id="MobiDB-lite"/>
    </source>
</evidence>
<dbReference type="Gene3D" id="1.10.3210.10">
    <property type="entry name" value="Hypothetical protein af1432"/>
    <property type="match status" value="1"/>
</dbReference>
<organism evidence="4 5">
    <name type="scientific">Arthrobotrys musiformis</name>
    <dbReference type="NCBI Taxonomy" id="47236"/>
    <lineage>
        <taxon>Eukaryota</taxon>
        <taxon>Fungi</taxon>
        <taxon>Dikarya</taxon>
        <taxon>Ascomycota</taxon>
        <taxon>Pezizomycotina</taxon>
        <taxon>Orbiliomycetes</taxon>
        <taxon>Orbiliales</taxon>
        <taxon>Orbiliaceae</taxon>
        <taxon>Arthrobotrys</taxon>
    </lineage>
</organism>
<feature type="region of interest" description="Disordered" evidence="1">
    <location>
        <begin position="501"/>
        <end position="529"/>
    </location>
</feature>
<dbReference type="FunFam" id="3.30.420.40:FF:000191">
    <property type="entry name" value="Retrograde regulation protein 2"/>
    <property type="match status" value="1"/>
</dbReference>
<dbReference type="InterPro" id="IPR003695">
    <property type="entry name" value="Ppx_GppA_N"/>
</dbReference>
<dbReference type="PANTHER" id="PTHR30005:SF0">
    <property type="entry name" value="RETROGRADE REGULATION PROTEIN 2"/>
    <property type="match status" value="1"/>
</dbReference>